<dbReference type="InterPro" id="IPR002110">
    <property type="entry name" value="Ankyrin_rpt"/>
</dbReference>
<evidence type="ECO:0000256" key="2">
    <source>
        <dbReference type="ARBA" id="ARBA00023043"/>
    </source>
</evidence>
<dbReference type="OrthoDB" id="6159022at2759"/>
<feature type="repeat" description="ANK" evidence="3">
    <location>
        <begin position="26"/>
        <end position="58"/>
    </location>
</feature>
<dbReference type="InterPro" id="IPR050776">
    <property type="entry name" value="Ank_Repeat/CDKN_Inhibitor"/>
</dbReference>
<dbReference type="Pfam" id="PF12796">
    <property type="entry name" value="Ank_2"/>
    <property type="match status" value="1"/>
</dbReference>
<dbReference type="InterPro" id="IPR036770">
    <property type="entry name" value="Ankyrin_rpt-contain_sf"/>
</dbReference>
<reference evidence="4 5" key="1">
    <citation type="journal article" date="2013" name="Curr. Biol.">
        <title>The Genome of the Foraminiferan Reticulomyxa filosa.</title>
        <authorList>
            <person name="Glockner G."/>
            <person name="Hulsmann N."/>
            <person name="Schleicher M."/>
            <person name="Noegel A.A."/>
            <person name="Eichinger L."/>
            <person name="Gallinger C."/>
            <person name="Pawlowski J."/>
            <person name="Sierra R."/>
            <person name="Euteneuer U."/>
            <person name="Pillet L."/>
            <person name="Moustafa A."/>
            <person name="Platzer M."/>
            <person name="Groth M."/>
            <person name="Szafranski K."/>
            <person name="Schliwa M."/>
        </authorList>
    </citation>
    <scope>NUCLEOTIDE SEQUENCE [LARGE SCALE GENOMIC DNA]</scope>
</reference>
<evidence type="ECO:0000256" key="1">
    <source>
        <dbReference type="ARBA" id="ARBA00022737"/>
    </source>
</evidence>
<name>X6MGL0_RETFI</name>
<dbReference type="SUPFAM" id="SSF48403">
    <property type="entry name" value="Ankyrin repeat"/>
    <property type="match status" value="1"/>
</dbReference>
<evidence type="ECO:0000313" key="4">
    <source>
        <dbReference type="EMBL" id="ETO12552.1"/>
    </source>
</evidence>
<dbReference type="EMBL" id="ASPP01021300">
    <property type="protein sequence ID" value="ETO12552.1"/>
    <property type="molecule type" value="Genomic_DNA"/>
</dbReference>
<dbReference type="Pfam" id="PF00023">
    <property type="entry name" value="Ank"/>
    <property type="match status" value="1"/>
</dbReference>
<evidence type="ECO:0000313" key="5">
    <source>
        <dbReference type="Proteomes" id="UP000023152"/>
    </source>
</evidence>
<comment type="caution">
    <text evidence="4">The sequence shown here is derived from an EMBL/GenBank/DDBJ whole genome shotgun (WGS) entry which is preliminary data.</text>
</comment>
<dbReference type="PANTHER" id="PTHR24201">
    <property type="entry name" value="ANK_REP_REGION DOMAIN-CONTAINING PROTEIN"/>
    <property type="match status" value="1"/>
</dbReference>
<organism evidence="4 5">
    <name type="scientific">Reticulomyxa filosa</name>
    <dbReference type="NCBI Taxonomy" id="46433"/>
    <lineage>
        <taxon>Eukaryota</taxon>
        <taxon>Sar</taxon>
        <taxon>Rhizaria</taxon>
        <taxon>Retaria</taxon>
        <taxon>Foraminifera</taxon>
        <taxon>Monothalamids</taxon>
        <taxon>Reticulomyxidae</taxon>
        <taxon>Reticulomyxa</taxon>
    </lineage>
</organism>
<accession>X6MGL0</accession>
<evidence type="ECO:0000256" key="3">
    <source>
        <dbReference type="PROSITE-ProRule" id="PRU00023"/>
    </source>
</evidence>
<dbReference type="Proteomes" id="UP000023152">
    <property type="component" value="Unassembled WGS sequence"/>
</dbReference>
<gene>
    <name evidence="4" type="ORF">RFI_24823</name>
</gene>
<keyword evidence="5" id="KW-1185">Reference proteome</keyword>
<keyword evidence="2 3" id="KW-0040">ANK repeat</keyword>
<dbReference type="PROSITE" id="PS50297">
    <property type="entry name" value="ANK_REP_REGION"/>
    <property type="match status" value="1"/>
</dbReference>
<dbReference type="Gene3D" id="1.25.40.20">
    <property type="entry name" value="Ankyrin repeat-containing domain"/>
    <property type="match status" value="2"/>
</dbReference>
<proteinExistence type="predicted"/>
<dbReference type="SMART" id="SM00248">
    <property type="entry name" value="ANK"/>
    <property type="match status" value="4"/>
</dbReference>
<dbReference type="PROSITE" id="PS50088">
    <property type="entry name" value="ANK_REPEAT"/>
    <property type="match status" value="1"/>
</dbReference>
<keyword evidence="1" id="KW-0677">Repeat</keyword>
<sequence length="169" mass="18920">MKANSQPGMCEFLIGKNCDVNALDKLKRTPLMDAAEVGCLEAVKILLKHHANIDAVDNEGFNALSYCIDFVSKKDQKFYDTAKHLVQNDANVNSEGKFARRTILHCAAAQGDKEFVYDLIENKRAKVKVKDNEGKTPVDYAKQTNNLELAQYLEQHANAENTDCSFVHI</sequence>
<protein>
    <submittedName>
        <fullName evidence="4">Ankyrin repeat protein</fullName>
    </submittedName>
</protein>
<dbReference type="AlphaFoldDB" id="X6MGL0"/>